<keyword evidence="8" id="KW-1185">Reference proteome</keyword>
<dbReference type="InterPro" id="IPR051591">
    <property type="entry name" value="UPF0224_FAM112_RNA_Proc"/>
</dbReference>
<dbReference type="OrthoDB" id="7788311at2759"/>
<evidence type="ECO:0000313" key="6">
    <source>
        <dbReference type="EMBL" id="EDS37617.1"/>
    </source>
</evidence>
<dbReference type="OMA" id="RIMIFRM"/>
<proteinExistence type="predicted"/>
<evidence type="ECO:0000259" key="5">
    <source>
        <dbReference type="PROSITE" id="PS51800"/>
    </source>
</evidence>
<dbReference type="HOGENOM" id="CLU_2279766_0_0_1"/>
<dbReference type="PROSITE" id="PS51800">
    <property type="entry name" value="ZF_CHHC_U11_48K"/>
    <property type="match status" value="2"/>
</dbReference>
<protein>
    <recommendedName>
        <fullName evidence="5">CHHC U11-48K-type domain-containing protein</fullName>
    </recommendedName>
</protein>
<feature type="domain" description="CHHC U11-48K-type" evidence="5">
    <location>
        <begin position="47"/>
        <end position="74"/>
    </location>
</feature>
<dbReference type="EnsemblMetazoa" id="CPIJ000409-RA">
    <property type="protein sequence ID" value="CPIJ000409-PA"/>
    <property type="gene ID" value="CPIJ000409"/>
</dbReference>
<dbReference type="PANTHER" id="PTHR21402">
    <property type="entry name" value="GAMETOCYTE SPECIFIC FACTOR 1-RELATED"/>
    <property type="match status" value="1"/>
</dbReference>
<sequence length="110" mass="12619">MMATFPNPYTMEDELVSCPYNKEHRIIRYRLPYHIIKCKKQYVGTQLHTCPFNAMHLVDKNQMTAHIKECPDYLITVENEMAKTYAPSRTGASSMRTSKATTAQSNGTAR</sequence>
<dbReference type="Proteomes" id="UP000002320">
    <property type="component" value="Unassembled WGS sequence"/>
</dbReference>
<evidence type="ECO:0000256" key="4">
    <source>
        <dbReference type="SAM" id="MobiDB-lite"/>
    </source>
</evidence>
<reference evidence="6" key="1">
    <citation type="submission" date="2007-03" db="EMBL/GenBank/DDBJ databases">
        <title>Annotation of Culex pipiens quinquefasciatus.</title>
        <authorList>
            <consortium name="The Broad Institute Genome Sequencing Platform"/>
            <person name="Atkinson P.W."/>
            <person name="Hemingway J."/>
            <person name="Christensen B.M."/>
            <person name="Higgs S."/>
            <person name="Kodira C."/>
            <person name="Hannick L."/>
            <person name="Megy K."/>
            <person name="O'Leary S."/>
            <person name="Pearson M."/>
            <person name="Haas B.J."/>
            <person name="Mauceli E."/>
            <person name="Wortman J.R."/>
            <person name="Lee N.H."/>
            <person name="Guigo R."/>
            <person name="Stanke M."/>
            <person name="Alvarado L."/>
            <person name="Amedeo P."/>
            <person name="Antoine C.H."/>
            <person name="Arensburger P."/>
            <person name="Bidwell S.L."/>
            <person name="Crawford M."/>
            <person name="Camaro F."/>
            <person name="Devon K."/>
            <person name="Engels R."/>
            <person name="Hammond M."/>
            <person name="Howarth C."/>
            <person name="Koehrsen M."/>
            <person name="Lawson D."/>
            <person name="Montgomery P."/>
            <person name="Nene V."/>
            <person name="Nusbaum C."/>
            <person name="Puiu D."/>
            <person name="Romero-Severson J."/>
            <person name="Severson D.W."/>
            <person name="Shumway M."/>
            <person name="Sisk P."/>
            <person name="Stolte C."/>
            <person name="Zeng Q."/>
            <person name="Eisenstadt E."/>
            <person name="Fraser-Liggett C."/>
            <person name="Strausberg R."/>
            <person name="Galagan J."/>
            <person name="Birren B."/>
            <person name="Collins F.H."/>
        </authorList>
    </citation>
    <scope>NUCLEOTIDE SEQUENCE [LARGE SCALE GENOMIC DNA]</scope>
    <source>
        <strain evidence="6">JHB</strain>
    </source>
</reference>
<evidence type="ECO:0000256" key="1">
    <source>
        <dbReference type="ARBA" id="ARBA00022723"/>
    </source>
</evidence>
<dbReference type="AlphaFoldDB" id="B0W045"/>
<keyword evidence="2" id="KW-0863">Zinc-finger</keyword>
<dbReference type="Pfam" id="PF05253">
    <property type="entry name" value="zf-U11-48K"/>
    <property type="match status" value="2"/>
</dbReference>
<accession>B0W045</accession>
<feature type="region of interest" description="Disordered" evidence="4">
    <location>
        <begin position="86"/>
        <end position="110"/>
    </location>
</feature>
<keyword evidence="3" id="KW-0862">Zinc</keyword>
<feature type="domain" description="CHHC U11-48K-type" evidence="5">
    <location>
        <begin position="15"/>
        <end position="42"/>
    </location>
</feature>
<dbReference type="VEuPathDB" id="VectorBase:CQUJHB012785"/>
<dbReference type="VEuPathDB" id="VectorBase:CPIJ000409"/>
<dbReference type="EMBL" id="DS231816">
    <property type="protein sequence ID" value="EDS37617.1"/>
    <property type="molecule type" value="Genomic_DNA"/>
</dbReference>
<dbReference type="InterPro" id="IPR036236">
    <property type="entry name" value="Znf_C2H2_sf"/>
</dbReference>
<name>B0W045_CULQU</name>
<evidence type="ECO:0000313" key="8">
    <source>
        <dbReference type="Proteomes" id="UP000002320"/>
    </source>
</evidence>
<dbReference type="SUPFAM" id="SSF57667">
    <property type="entry name" value="beta-beta-alpha zinc fingers"/>
    <property type="match status" value="1"/>
</dbReference>
<gene>
    <name evidence="7" type="primary">6031249</name>
    <name evidence="6" type="ORF">CpipJ_CPIJ000409</name>
</gene>
<dbReference type="PANTHER" id="PTHR21402:SF5">
    <property type="entry name" value="GAMETOCYTE SPECIFIC FACTOR 1"/>
    <property type="match status" value="1"/>
</dbReference>
<evidence type="ECO:0000256" key="3">
    <source>
        <dbReference type="ARBA" id="ARBA00022833"/>
    </source>
</evidence>
<dbReference type="eggNOG" id="KOG4376">
    <property type="taxonomic scope" value="Eukaryota"/>
</dbReference>
<reference evidence="7" key="2">
    <citation type="submission" date="2021-02" db="UniProtKB">
        <authorList>
            <consortium name="EnsemblMetazoa"/>
        </authorList>
    </citation>
    <scope>IDENTIFICATION</scope>
    <source>
        <strain evidence="7">JHB</strain>
    </source>
</reference>
<feature type="compositionally biased region" description="Polar residues" evidence="4">
    <location>
        <begin position="90"/>
        <end position="110"/>
    </location>
</feature>
<dbReference type="InParanoid" id="B0W045"/>
<dbReference type="GO" id="GO:0008270">
    <property type="term" value="F:zinc ion binding"/>
    <property type="evidence" value="ECO:0007669"/>
    <property type="project" value="UniProtKB-KW"/>
</dbReference>
<evidence type="ECO:0000313" key="7">
    <source>
        <dbReference type="EnsemblMetazoa" id="CPIJ000409-PA"/>
    </source>
</evidence>
<dbReference type="KEGG" id="cqu:CpipJ_CPIJ000409"/>
<dbReference type="InterPro" id="IPR022776">
    <property type="entry name" value="TRM13/UPF0224_CHHC_Znf_dom"/>
</dbReference>
<evidence type="ECO:0000256" key="2">
    <source>
        <dbReference type="ARBA" id="ARBA00022771"/>
    </source>
</evidence>
<organism>
    <name type="scientific">Culex quinquefasciatus</name>
    <name type="common">Southern house mosquito</name>
    <name type="synonym">Culex pungens</name>
    <dbReference type="NCBI Taxonomy" id="7176"/>
    <lineage>
        <taxon>Eukaryota</taxon>
        <taxon>Metazoa</taxon>
        <taxon>Ecdysozoa</taxon>
        <taxon>Arthropoda</taxon>
        <taxon>Hexapoda</taxon>
        <taxon>Insecta</taxon>
        <taxon>Pterygota</taxon>
        <taxon>Neoptera</taxon>
        <taxon>Endopterygota</taxon>
        <taxon>Diptera</taxon>
        <taxon>Nematocera</taxon>
        <taxon>Culicoidea</taxon>
        <taxon>Culicidae</taxon>
        <taxon>Culicinae</taxon>
        <taxon>Culicini</taxon>
        <taxon>Culex</taxon>
        <taxon>Culex</taxon>
    </lineage>
</organism>
<keyword evidence="1" id="KW-0479">Metal-binding</keyword>